<keyword evidence="3 7" id="KW-0347">Helicase</keyword>
<dbReference type="InterPro" id="IPR014001">
    <property type="entry name" value="Helicase_ATP-bd"/>
</dbReference>
<evidence type="ECO:0000256" key="7">
    <source>
        <dbReference type="RuleBase" id="RU000492"/>
    </source>
</evidence>
<dbReference type="EMBL" id="CP019070">
    <property type="protein sequence ID" value="APW66939.1"/>
    <property type="molecule type" value="Genomic_DNA"/>
</dbReference>
<dbReference type="InterPro" id="IPR000629">
    <property type="entry name" value="RNA-helicase_DEAD-box_CS"/>
</dbReference>
<dbReference type="GO" id="GO:0003676">
    <property type="term" value="F:nucleic acid binding"/>
    <property type="evidence" value="ECO:0007669"/>
    <property type="project" value="InterPro"/>
</dbReference>
<name>A0A1P8KQZ0_9BACT</name>
<dbReference type="PROSITE" id="PS51194">
    <property type="entry name" value="HELICASE_CTER"/>
    <property type="match status" value="1"/>
</dbReference>
<dbReference type="InterPro" id="IPR014014">
    <property type="entry name" value="RNA_helicase_DEAD_Q_motif"/>
</dbReference>
<keyword evidence="12" id="KW-1185">Reference proteome</keyword>
<dbReference type="InterPro" id="IPR012677">
    <property type="entry name" value="Nucleotide-bd_a/b_plait_sf"/>
</dbReference>
<gene>
    <name evidence="11" type="ORF">LPB137_05445</name>
</gene>
<dbReference type="CDD" id="cd00268">
    <property type="entry name" value="DEADc"/>
    <property type="match status" value="1"/>
</dbReference>
<dbReference type="STRING" id="1850254.LPB137_05445"/>
<evidence type="ECO:0000313" key="11">
    <source>
        <dbReference type="EMBL" id="APW66939.1"/>
    </source>
</evidence>
<dbReference type="PROSITE" id="PS51192">
    <property type="entry name" value="HELICASE_ATP_BIND_1"/>
    <property type="match status" value="1"/>
</dbReference>
<dbReference type="OrthoDB" id="9805696at2"/>
<dbReference type="PANTHER" id="PTHR47959">
    <property type="entry name" value="ATP-DEPENDENT RNA HELICASE RHLE-RELATED"/>
    <property type="match status" value="1"/>
</dbReference>
<evidence type="ECO:0000313" key="12">
    <source>
        <dbReference type="Proteomes" id="UP000186074"/>
    </source>
</evidence>
<dbReference type="InterPro" id="IPR001650">
    <property type="entry name" value="Helicase_C-like"/>
</dbReference>
<dbReference type="Pfam" id="PF00270">
    <property type="entry name" value="DEAD"/>
    <property type="match status" value="1"/>
</dbReference>
<evidence type="ECO:0000256" key="1">
    <source>
        <dbReference type="ARBA" id="ARBA00022741"/>
    </source>
</evidence>
<evidence type="ECO:0000256" key="2">
    <source>
        <dbReference type="ARBA" id="ARBA00022801"/>
    </source>
</evidence>
<dbReference type="Pfam" id="PF00271">
    <property type="entry name" value="Helicase_C"/>
    <property type="match status" value="1"/>
</dbReference>
<dbReference type="GO" id="GO:0003724">
    <property type="term" value="F:RNA helicase activity"/>
    <property type="evidence" value="ECO:0007669"/>
    <property type="project" value="InterPro"/>
</dbReference>
<evidence type="ECO:0000256" key="5">
    <source>
        <dbReference type="ARBA" id="ARBA00038437"/>
    </source>
</evidence>
<dbReference type="InterPro" id="IPR005580">
    <property type="entry name" value="DbpA/CsdA_RNA-bd_dom"/>
</dbReference>
<dbReference type="CDD" id="cd18787">
    <property type="entry name" value="SF2_C_DEAD"/>
    <property type="match status" value="1"/>
</dbReference>
<keyword evidence="4 7" id="KW-0067">ATP-binding</keyword>
<dbReference type="PANTHER" id="PTHR47959:SF1">
    <property type="entry name" value="ATP-DEPENDENT RNA HELICASE DBPA"/>
    <property type="match status" value="1"/>
</dbReference>
<dbReference type="Gene3D" id="3.40.50.300">
    <property type="entry name" value="P-loop containing nucleotide triphosphate hydrolases"/>
    <property type="match status" value="2"/>
</dbReference>
<evidence type="ECO:0000256" key="3">
    <source>
        <dbReference type="ARBA" id="ARBA00022806"/>
    </source>
</evidence>
<evidence type="ECO:0000259" key="9">
    <source>
        <dbReference type="PROSITE" id="PS51194"/>
    </source>
</evidence>
<dbReference type="SUPFAM" id="SSF52540">
    <property type="entry name" value="P-loop containing nucleoside triphosphate hydrolases"/>
    <property type="match status" value="1"/>
</dbReference>
<dbReference type="PROSITE" id="PS00039">
    <property type="entry name" value="DEAD_ATP_HELICASE"/>
    <property type="match status" value="1"/>
</dbReference>
<dbReference type="Gene3D" id="3.30.70.330">
    <property type="match status" value="1"/>
</dbReference>
<comment type="similarity">
    <text evidence="5 7">Belongs to the DEAD box helicase family.</text>
</comment>
<dbReference type="PROSITE" id="PS51195">
    <property type="entry name" value="Q_MOTIF"/>
    <property type="match status" value="1"/>
</dbReference>
<keyword evidence="2 7" id="KW-0378">Hydrolase</keyword>
<dbReference type="GO" id="GO:0016787">
    <property type="term" value="F:hydrolase activity"/>
    <property type="evidence" value="ECO:0007669"/>
    <property type="project" value="UniProtKB-KW"/>
</dbReference>
<evidence type="ECO:0000259" key="10">
    <source>
        <dbReference type="PROSITE" id="PS51195"/>
    </source>
</evidence>
<keyword evidence="1 7" id="KW-0547">Nucleotide-binding</keyword>
<feature type="short sequence motif" description="Q motif" evidence="6">
    <location>
        <begin position="5"/>
        <end position="33"/>
    </location>
</feature>
<dbReference type="Pfam" id="PF03880">
    <property type="entry name" value="DbpA"/>
    <property type="match status" value="1"/>
</dbReference>
<feature type="domain" description="Helicase ATP-binding" evidence="8">
    <location>
        <begin position="36"/>
        <end position="207"/>
    </location>
</feature>
<feature type="domain" description="Helicase C-terminal" evidence="9">
    <location>
        <begin position="216"/>
        <end position="377"/>
    </location>
</feature>
<dbReference type="GO" id="GO:0005829">
    <property type="term" value="C:cytosol"/>
    <property type="evidence" value="ECO:0007669"/>
    <property type="project" value="TreeGrafter"/>
</dbReference>
<dbReference type="AlphaFoldDB" id="A0A1P8KQZ0"/>
<dbReference type="InterPro" id="IPR027417">
    <property type="entry name" value="P-loop_NTPase"/>
</dbReference>
<evidence type="ECO:0000259" key="8">
    <source>
        <dbReference type="PROSITE" id="PS51192"/>
    </source>
</evidence>
<accession>A0A1P8KQZ0</accession>
<dbReference type="NCBIfam" id="NF008744">
    <property type="entry name" value="PRK11776.1"/>
    <property type="match status" value="1"/>
</dbReference>
<protein>
    <submittedName>
        <fullName evidence="11">ATP-dependent RNA helicase DbpA</fullName>
    </submittedName>
</protein>
<reference evidence="11 12" key="1">
    <citation type="submission" date="2017-01" db="EMBL/GenBank/DDBJ databases">
        <title>Genome sequencing of Arcobacter sp. LPB0137.</title>
        <authorList>
            <person name="Lee G.-W."/>
            <person name="Yi H."/>
        </authorList>
    </citation>
    <scope>NUCLEOTIDE SEQUENCE [LARGE SCALE GENOMIC DNA]</scope>
    <source>
        <strain evidence="11 12">LPB0137</strain>
    </source>
</reference>
<feature type="domain" description="DEAD-box RNA helicase Q" evidence="10">
    <location>
        <begin position="5"/>
        <end position="33"/>
    </location>
</feature>
<evidence type="ECO:0000256" key="4">
    <source>
        <dbReference type="ARBA" id="ARBA00022840"/>
    </source>
</evidence>
<dbReference type="KEGG" id="alp:LPB137_05445"/>
<dbReference type="SMART" id="SM00487">
    <property type="entry name" value="DEXDc"/>
    <property type="match status" value="1"/>
</dbReference>
<dbReference type="InterPro" id="IPR011545">
    <property type="entry name" value="DEAD/DEAH_box_helicase_dom"/>
</dbReference>
<proteinExistence type="inferred from homology"/>
<dbReference type="GO" id="GO:0005524">
    <property type="term" value="F:ATP binding"/>
    <property type="evidence" value="ECO:0007669"/>
    <property type="project" value="UniProtKB-KW"/>
</dbReference>
<dbReference type="InterPro" id="IPR044742">
    <property type="entry name" value="DEAD/DEAH_RhlB"/>
</dbReference>
<dbReference type="InterPro" id="IPR050079">
    <property type="entry name" value="DEAD_box_RNA_helicase"/>
</dbReference>
<evidence type="ECO:0000256" key="6">
    <source>
        <dbReference type="PROSITE-ProRule" id="PRU00552"/>
    </source>
</evidence>
<organism evidence="11 12">
    <name type="scientific">Poseidonibacter parvus</name>
    <dbReference type="NCBI Taxonomy" id="1850254"/>
    <lineage>
        <taxon>Bacteria</taxon>
        <taxon>Pseudomonadati</taxon>
        <taxon>Campylobacterota</taxon>
        <taxon>Epsilonproteobacteria</taxon>
        <taxon>Campylobacterales</taxon>
        <taxon>Arcobacteraceae</taxon>
        <taxon>Poseidonibacter</taxon>
    </lineage>
</organism>
<dbReference type="SMART" id="SM00490">
    <property type="entry name" value="HELICc"/>
    <property type="match status" value="1"/>
</dbReference>
<dbReference type="Proteomes" id="UP000186074">
    <property type="component" value="Chromosome"/>
</dbReference>
<sequence>MKEDEKFSKLKLPEEFLKNLESLGFDKMTEIQAKSLPSLLDEKDVIAQAKTGSGKTVAFSIPIVQKLDVKRFRIQSIVLAPTRELANQIAIEIRKLSRHIHNVKVLTLCGGVAYRPQVSSLFHGAHIIVGTPGRILKHINEENINLNEVNTLVLDEADKMLDMGFLEDIGLIIDTLPKNRQSMLFSATYQENIDNLAKFVTKNPLNVKNENEEKTIIDQKLYETNQDAKTSIIPSLISSNKAKSVIIFCNTKIQCDALSDDLYDLGLDVLTLHSDLEQKQRDETIIFFSNKSYPILIATDVASRGLHIDDIDLVINYDIARDLETHTHRIGRTARAGKGGLAISLFTIDDEDKIEDLKADFDNLQFERVEHLDDDLSYKIDSDYRTLFINGGKKQKVRAGDILGALTAGVGLAKDDIGKINSLDFCSYVAVKKEVVKKALDGLSNGRIKGKYFKIYEK</sequence>